<keyword evidence="2" id="KW-1185">Reference proteome</keyword>
<protein>
    <submittedName>
        <fullName evidence="1">Uncharacterized protein</fullName>
    </submittedName>
</protein>
<gene>
    <name evidence="1" type="ORF">CAP_0665</name>
</gene>
<dbReference type="STRING" id="1192034.CAP_0665"/>
<evidence type="ECO:0000313" key="2">
    <source>
        <dbReference type="Proteomes" id="UP000019678"/>
    </source>
</evidence>
<sequence length="170" mass="17941">MLALLAVTALSGLACAQKEGWIGRRRRAFEGLAAAIGGPIAKLQPFHERIAAASGSDAVWLDARWEACREAAPHAAALAAATLPPDEKGEPFEVAEAVKRAAGRYRDGIEACSKAEAGKAPSTPSPACLIRCMNGWSALVETTAHLREAANWVDVKMEPLGPPRPLLQLP</sequence>
<accession>A0A017TF18</accession>
<organism evidence="1 2">
    <name type="scientific">Chondromyces apiculatus DSM 436</name>
    <dbReference type="NCBI Taxonomy" id="1192034"/>
    <lineage>
        <taxon>Bacteria</taxon>
        <taxon>Pseudomonadati</taxon>
        <taxon>Myxococcota</taxon>
        <taxon>Polyangia</taxon>
        <taxon>Polyangiales</taxon>
        <taxon>Polyangiaceae</taxon>
        <taxon>Chondromyces</taxon>
    </lineage>
</organism>
<proteinExistence type="predicted"/>
<reference evidence="1 2" key="1">
    <citation type="submission" date="2013-05" db="EMBL/GenBank/DDBJ databases">
        <title>Genome assembly of Chondromyces apiculatus DSM 436.</title>
        <authorList>
            <person name="Sharma G."/>
            <person name="Khatri I."/>
            <person name="Kaur C."/>
            <person name="Mayilraj S."/>
            <person name="Subramanian S."/>
        </authorList>
    </citation>
    <scope>NUCLEOTIDE SEQUENCE [LARGE SCALE GENOMIC DNA]</scope>
    <source>
        <strain evidence="1 2">DSM 436</strain>
    </source>
</reference>
<name>A0A017TF18_9BACT</name>
<evidence type="ECO:0000313" key="1">
    <source>
        <dbReference type="EMBL" id="EYF07186.1"/>
    </source>
</evidence>
<dbReference type="AlphaFoldDB" id="A0A017TF18"/>
<dbReference type="EMBL" id="ASRX01000011">
    <property type="protein sequence ID" value="EYF07186.1"/>
    <property type="molecule type" value="Genomic_DNA"/>
</dbReference>
<comment type="caution">
    <text evidence="1">The sequence shown here is derived from an EMBL/GenBank/DDBJ whole genome shotgun (WGS) entry which is preliminary data.</text>
</comment>
<dbReference type="Proteomes" id="UP000019678">
    <property type="component" value="Unassembled WGS sequence"/>
</dbReference>